<accession>A0A174VG79</accession>
<reference evidence="2 3" key="1">
    <citation type="submission" date="2015-09" db="EMBL/GenBank/DDBJ databases">
        <authorList>
            <consortium name="Pathogen Informatics"/>
        </authorList>
    </citation>
    <scope>NUCLEOTIDE SEQUENCE [LARGE SCALE GENOMIC DNA]</scope>
    <source>
        <strain evidence="2 3">2789STDY5608854</strain>
    </source>
</reference>
<name>A0A174VG79_FLAPL</name>
<organism evidence="2 3">
    <name type="scientific">Flavonifractor plautii</name>
    <name type="common">Fusobacterium plautii</name>
    <dbReference type="NCBI Taxonomy" id="292800"/>
    <lineage>
        <taxon>Bacteria</taxon>
        <taxon>Bacillati</taxon>
        <taxon>Bacillota</taxon>
        <taxon>Clostridia</taxon>
        <taxon>Eubacteriales</taxon>
        <taxon>Oscillospiraceae</taxon>
        <taxon>Flavonifractor</taxon>
    </lineage>
</organism>
<feature type="compositionally biased region" description="Polar residues" evidence="1">
    <location>
        <begin position="146"/>
        <end position="161"/>
    </location>
</feature>
<feature type="region of interest" description="Disordered" evidence="1">
    <location>
        <begin position="113"/>
        <end position="132"/>
    </location>
</feature>
<evidence type="ECO:0000256" key="1">
    <source>
        <dbReference type="SAM" id="MobiDB-lite"/>
    </source>
</evidence>
<protein>
    <submittedName>
        <fullName evidence="2">Uncharacterized protein</fullName>
    </submittedName>
</protein>
<evidence type="ECO:0000313" key="3">
    <source>
        <dbReference type="Proteomes" id="UP000095746"/>
    </source>
</evidence>
<feature type="region of interest" description="Disordered" evidence="1">
    <location>
        <begin position="140"/>
        <end position="161"/>
    </location>
</feature>
<dbReference type="EMBL" id="CYZT01000907">
    <property type="protein sequence ID" value="CUQ32456.1"/>
    <property type="molecule type" value="Genomic_DNA"/>
</dbReference>
<dbReference type="AlphaFoldDB" id="A0A174VG79"/>
<dbReference type="Proteomes" id="UP000095746">
    <property type="component" value="Unassembled WGS sequence"/>
</dbReference>
<evidence type="ECO:0000313" key="2">
    <source>
        <dbReference type="EMBL" id="CUQ32456.1"/>
    </source>
</evidence>
<gene>
    <name evidence="2" type="ORF">ERS852411_04245</name>
</gene>
<sequence length="161" mass="16178">MGAQVGQGGGPAAEVLRDGAGFQGAQPHPALRRGGAHRLHKVDQALPIFEIVSPGGDFDAGEHQLPVARPGKALCLTGGLPQGKGADRPPGVGDNTVGAEVDAAVLHLEHGPGARASSTLTTGCPPSGLRASSAFRKPMRSAVPMTRSTPRASTASGSVWA</sequence>
<proteinExistence type="predicted"/>